<dbReference type="InterPro" id="IPR001680">
    <property type="entry name" value="WD40_rpt"/>
</dbReference>
<keyword evidence="6" id="KW-0418">Kinase</keyword>
<name>B4W1D3_9CYAN</name>
<dbReference type="HOGENOM" id="CLU_000288_135_4_3"/>
<dbReference type="InterPro" id="IPR000719">
    <property type="entry name" value="Prot_kinase_dom"/>
</dbReference>
<dbReference type="PROSITE" id="PS50082">
    <property type="entry name" value="WD_REPEATS_2"/>
    <property type="match status" value="7"/>
</dbReference>
<dbReference type="SUPFAM" id="SSF56112">
    <property type="entry name" value="Protein kinase-like (PK-like)"/>
    <property type="match status" value="1"/>
</dbReference>
<dbReference type="GO" id="GO:0005524">
    <property type="term" value="F:ATP binding"/>
    <property type="evidence" value="ECO:0007669"/>
    <property type="project" value="UniProtKB-UniRule"/>
</dbReference>
<keyword evidence="7" id="KW-1185">Reference proteome</keyword>
<feature type="repeat" description="WD" evidence="3">
    <location>
        <begin position="544"/>
        <end position="576"/>
    </location>
</feature>
<dbReference type="GO" id="GO:0004672">
    <property type="term" value="F:protein kinase activity"/>
    <property type="evidence" value="ECO:0007669"/>
    <property type="project" value="InterPro"/>
</dbReference>
<proteinExistence type="predicted"/>
<dbReference type="InterPro" id="IPR020472">
    <property type="entry name" value="WD40_PAC1"/>
</dbReference>
<dbReference type="PANTHER" id="PTHR22847">
    <property type="entry name" value="WD40 REPEAT PROTEIN"/>
    <property type="match status" value="1"/>
</dbReference>
<protein>
    <submittedName>
        <fullName evidence="6">Protein kinase domain</fullName>
    </submittedName>
</protein>
<evidence type="ECO:0000313" key="7">
    <source>
        <dbReference type="Proteomes" id="UP000003835"/>
    </source>
</evidence>
<feature type="repeat" description="WD" evidence="3">
    <location>
        <begin position="490"/>
        <end position="531"/>
    </location>
</feature>
<feature type="domain" description="Protein kinase" evidence="5">
    <location>
        <begin position="34"/>
        <end position="306"/>
    </location>
</feature>
<dbReference type="OrthoDB" id="500858at2"/>
<keyword evidence="2" id="KW-0677">Repeat</keyword>
<dbReference type="SUPFAM" id="SSF50978">
    <property type="entry name" value="WD40 repeat-like"/>
    <property type="match status" value="1"/>
</dbReference>
<dbReference type="Proteomes" id="UP000003835">
    <property type="component" value="Unassembled WGS sequence"/>
</dbReference>
<dbReference type="CDD" id="cd14014">
    <property type="entry name" value="STKc_PknB_like"/>
    <property type="match status" value="1"/>
</dbReference>
<dbReference type="Pfam" id="PF00069">
    <property type="entry name" value="Pkinase"/>
    <property type="match status" value="1"/>
</dbReference>
<sequence>MSYCLNPHCDRPQNPDGMRFCQRCGSKLLLRERYRSLRLIGQGGFGKTFLAVDEDKPSKPQCVIKQFFPLYQGTSDVQKATELFEREAVRLDELGKHPQIPELLAHFTQDNRQYLVQEFIDGQNLAQILAKEGVFNEQQIREMLRDLLSILEFIHSRSVIHRDIKPENIIRRRHIYTGDTGETEAGVIKGNLVLVDFGAAKHAIGTTKTGTTVGTPDYIAPEQAKGKAIFASDLYSLGVSCIHLLTQISPEEFFDTGEDTWVWRRYLKTNSISDELGYILDKLLKRATNYRYQSVAEVLRDLHQLPSISLTQRPTPSISPQSIILSGFQGKGGQSAIASTPAHPLILQPPSNPPLTNWQVIQTLDGHWGSVEAVTISPDGLILASGSADATAMLWQLPEGQEYHTLNGHLGRVCAIAFTPDSQYLATGSYDQTIKVWQVENGQLILTLTGHRKWISSLAISPDGEILASGSNDGTIKLWHIQQGRELQTLTGHTSYINDIAISPDGESIASVSGDGTVKLWQISTGEEQNSFGHSQLRFGFFYSVAFSPDGQLLATGKSDGTITLWQVGERRELGTLRGHTQRVRTLAFSPNGYTLASGSMDKTIKIWQLYDRQTLATLNGHTWEVYAVAFSPDGETLVSGSMDKTMKVWRCDKGS</sequence>
<keyword evidence="4" id="KW-0547">Nucleotide-binding</keyword>
<evidence type="ECO:0000256" key="2">
    <source>
        <dbReference type="ARBA" id="ARBA00022737"/>
    </source>
</evidence>
<evidence type="ECO:0000256" key="4">
    <source>
        <dbReference type="PROSITE-ProRule" id="PRU10141"/>
    </source>
</evidence>
<dbReference type="CDD" id="cd00200">
    <property type="entry name" value="WD40"/>
    <property type="match status" value="1"/>
</dbReference>
<keyword evidence="1 3" id="KW-0853">WD repeat</keyword>
<feature type="repeat" description="WD" evidence="3">
    <location>
        <begin position="406"/>
        <end position="447"/>
    </location>
</feature>
<dbReference type="Gene3D" id="1.10.510.10">
    <property type="entry name" value="Transferase(Phosphotransferase) domain 1"/>
    <property type="match status" value="1"/>
</dbReference>
<dbReference type="SMART" id="SM00220">
    <property type="entry name" value="S_TKc"/>
    <property type="match status" value="1"/>
</dbReference>
<dbReference type="eggNOG" id="COG0515">
    <property type="taxonomic scope" value="Bacteria"/>
</dbReference>
<dbReference type="PROSITE" id="PS50011">
    <property type="entry name" value="PROTEIN_KINASE_DOM"/>
    <property type="match status" value="1"/>
</dbReference>
<keyword evidence="6" id="KW-0808">Transferase</keyword>
<feature type="repeat" description="WD" evidence="3">
    <location>
        <begin position="364"/>
        <end position="405"/>
    </location>
</feature>
<dbReference type="RefSeq" id="WP_006105113.1">
    <property type="nucleotide sequence ID" value="NZ_DS989868.1"/>
</dbReference>
<evidence type="ECO:0000313" key="6">
    <source>
        <dbReference type="EMBL" id="EDX71968.1"/>
    </source>
</evidence>
<dbReference type="PRINTS" id="PR00320">
    <property type="entry name" value="GPROTEINBRPT"/>
</dbReference>
<dbReference type="eggNOG" id="COG2319">
    <property type="taxonomic scope" value="Bacteria"/>
</dbReference>
<evidence type="ECO:0000259" key="5">
    <source>
        <dbReference type="PROSITE" id="PS50011"/>
    </source>
</evidence>
<dbReference type="EMBL" id="DS989868">
    <property type="protein sequence ID" value="EDX71968.1"/>
    <property type="molecule type" value="Genomic_DNA"/>
</dbReference>
<dbReference type="InterPro" id="IPR036322">
    <property type="entry name" value="WD40_repeat_dom_sf"/>
</dbReference>
<feature type="repeat" description="WD" evidence="3">
    <location>
        <begin position="448"/>
        <end position="489"/>
    </location>
</feature>
<dbReference type="Gene3D" id="2.130.10.10">
    <property type="entry name" value="YVTN repeat-like/Quinoprotein amine dehydrogenase"/>
    <property type="match status" value="2"/>
</dbReference>
<dbReference type="InterPro" id="IPR017441">
    <property type="entry name" value="Protein_kinase_ATP_BS"/>
</dbReference>
<reference evidence="6 7" key="1">
    <citation type="submission" date="2008-07" db="EMBL/GenBank/DDBJ databases">
        <authorList>
            <person name="Tandeau de Marsac N."/>
            <person name="Ferriera S."/>
            <person name="Johnson J."/>
            <person name="Kravitz S."/>
            <person name="Beeson K."/>
            <person name="Sutton G."/>
            <person name="Rogers Y.-H."/>
            <person name="Friedman R."/>
            <person name="Frazier M."/>
            <person name="Venter J.C."/>
        </authorList>
    </citation>
    <scope>NUCLEOTIDE SEQUENCE [LARGE SCALE GENOMIC DNA]</scope>
    <source>
        <strain evidence="6 7">PCC 7420</strain>
    </source>
</reference>
<dbReference type="InterPro" id="IPR015943">
    <property type="entry name" value="WD40/YVTN_repeat-like_dom_sf"/>
</dbReference>
<evidence type="ECO:0000256" key="3">
    <source>
        <dbReference type="PROSITE-ProRule" id="PRU00221"/>
    </source>
</evidence>
<dbReference type="PROSITE" id="PS00107">
    <property type="entry name" value="PROTEIN_KINASE_ATP"/>
    <property type="match status" value="1"/>
</dbReference>
<dbReference type="PANTHER" id="PTHR22847:SF637">
    <property type="entry name" value="WD REPEAT DOMAIN 5B"/>
    <property type="match status" value="1"/>
</dbReference>
<gene>
    <name evidence="6" type="ORF">MC7420_5112</name>
</gene>
<feature type="repeat" description="WD" evidence="3">
    <location>
        <begin position="577"/>
        <end position="618"/>
    </location>
</feature>
<dbReference type="SMART" id="SM00320">
    <property type="entry name" value="WD40"/>
    <property type="match status" value="7"/>
</dbReference>
<dbReference type="AlphaFoldDB" id="B4W1D3"/>
<evidence type="ECO:0000256" key="1">
    <source>
        <dbReference type="ARBA" id="ARBA00022574"/>
    </source>
</evidence>
<keyword evidence="4" id="KW-0067">ATP-binding</keyword>
<organism evidence="6 7">
    <name type="scientific">Coleofasciculus chthonoplastes PCC 7420</name>
    <dbReference type="NCBI Taxonomy" id="118168"/>
    <lineage>
        <taxon>Bacteria</taxon>
        <taxon>Bacillati</taxon>
        <taxon>Cyanobacteriota</taxon>
        <taxon>Cyanophyceae</taxon>
        <taxon>Coleofasciculales</taxon>
        <taxon>Coleofasciculaceae</taxon>
        <taxon>Coleofasciculus</taxon>
    </lineage>
</organism>
<dbReference type="PROSITE" id="PS50294">
    <property type="entry name" value="WD_REPEATS_REGION"/>
    <property type="match status" value="7"/>
</dbReference>
<dbReference type="InterPro" id="IPR011009">
    <property type="entry name" value="Kinase-like_dom_sf"/>
</dbReference>
<feature type="repeat" description="WD" evidence="3">
    <location>
        <begin position="619"/>
        <end position="656"/>
    </location>
</feature>
<accession>B4W1D3</accession>
<feature type="binding site" evidence="4">
    <location>
        <position position="65"/>
    </location>
    <ligand>
        <name>ATP</name>
        <dbReference type="ChEBI" id="CHEBI:30616"/>
    </ligand>
</feature>
<dbReference type="Pfam" id="PF00400">
    <property type="entry name" value="WD40"/>
    <property type="match status" value="7"/>
</dbReference>
<dbReference type="STRING" id="118168.MC7420_5112"/>
<dbReference type="NCBIfam" id="NF045510">
    <property type="entry name" value="4Cys_prefix_kin"/>
    <property type="match status" value="1"/>
</dbReference>